<organism evidence="2 3">
    <name type="scientific">Micractinium conductrix</name>
    <dbReference type="NCBI Taxonomy" id="554055"/>
    <lineage>
        <taxon>Eukaryota</taxon>
        <taxon>Viridiplantae</taxon>
        <taxon>Chlorophyta</taxon>
        <taxon>core chlorophytes</taxon>
        <taxon>Trebouxiophyceae</taxon>
        <taxon>Chlorellales</taxon>
        <taxon>Chlorellaceae</taxon>
        <taxon>Chlorella clade</taxon>
        <taxon>Micractinium</taxon>
    </lineage>
</organism>
<gene>
    <name evidence="2" type="ORF">C2E20_6366</name>
</gene>
<accession>A0A2P6V817</accession>
<evidence type="ECO:0000313" key="2">
    <source>
        <dbReference type="EMBL" id="PSC70231.1"/>
    </source>
</evidence>
<dbReference type="AlphaFoldDB" id="A0A2P6V817"/>
<evidence type="ECO:0000256" key="1">
    <source>
        <dbReference type="SAM" id="MobiDB-lite"/>
    </source>
</evidence>
<reference evidence="2 3" key="1">
    <citation type="journal article" date="2018" name="Plant J.">
        <title>Genome sequences of Chlorella sorokiniana UTEX 1602 and Micractinium conductrix SAG 241.80: implications to maltose excretion by a green alga.</title>
        <authorList>
            <person name="Arriola M.B."/>
            <person name="Velmurugan N."/>
            <person name="Zhang Y."/>
            <person name="Plunkett M.H."/>
            <person name="Hondzo H."/>
            <person name="Barney B.M."/>
        </authorList>
    </citation>
    <scope>NUCLEOTIDE SEQUENCE [LARGE SCALE GENOMIC DNA]</scope>
    <source>
        <strain evidence="2 3">SAG 241.80</strain>
    </source>
</reference>
<protein>
    <submittedName>
        <fullName evidence="2">Lactate dehydrogenase</fullName>
    </submittedName>
</protein>
<dbReference type="EMBL" id="LHPF02000021">
    <property type="protein sequence ID" value="PSC70231.1"/>
    <property type="molecule type" value="Genomic_DNA"/>
</dbReference>
<sequence>MLACSETRLQRDVDSLPSLEHVPPPAVASAAAATAPAVKPPPPSKQAKQALDEVWRTIIPCLEAADLLSATCHYHHPELCKVEEDEVFCNATRKLIDEGKATVRDDGGLELESWG</sequence>
<comment type="caution">
    <text evidence="2">The sequence shown here is derived from an EMBL/GenBank/DDBJ whole genome shotgun (WGS) entry which is preliminary data.</text>
</comment>
<proteinExistence type="predicted"/>
<name>A0A2P6V817_9CHLO</name>
<keyword evidence="3" id="KW-1185">Reference proteome</keyword>
<evidence type="ECO:0000313" key="3">
    <source>
        <dbReference type="Proteomes" id="UP000239649"/>
    </source>
</evidence>
<dbReference type="Proteomes" id="UP000239649">
    <property type="component" value="Unassembled WGS sequence"/>
</dbReference>
<feature type="compositionally biased region" description="Low complexity" evidence="1">
    <location>
        <begin position="27"/>
        <end position="37"/>
    </location>
</feature>
<feature type="region of interest" description="Disordered" evidence="1">
    <location>
        <begin position="1"/>
        <end position="47"/>
    </location>
</feature>